<dbReference type="Proteomes" id="UP001305414">
    <property type="component" value="Unassembled WGS sequence"/>
</dbReference>
<feature type="region of interest" description="Disordered" evidence="1">
    <location>
        <begin position="312"/>
        <end position="335"/>
    </location>
</feature>
<feature type="compositionally biased region" description="Acidic residues" evidence="1">
    <location>
        <begin position="312"/>
        <end position="324"/>
    </location>
</feature>
<dbReference type="EMBL" id="JAWHQM010000002">
    <property type="protein sequence ID" value="KAK5625694.1"/>
    <property type="molecule type" value="Genomic_DNA"/>
</dbReference>
<dbReference type="AlphaFoldDB" id="A0AAN7UGL1"/>
<keyword evidence="3" id="KW-1185">Reference proteome</keyword>
<reference evidence="2 3" key="1">
    <citation type="submission" date="2023-10" db="EMBL/GenBank/DDBJ databases">
        <title>Draft genome sequence of Xylaria bambusicola isolate GMP-LS, the root and basal stem rot pathogen of sugarcane in Indonesia.</title>
        <authorList>
            <person name="Selvaraj P."/>
            <person name="Muralishankar V."/>
            <person name="Muruganantham S."/>
            <person name="Sp S."/>
            <person name="Haryani S."/>
            <person name="Lau K.J.X."/>
            <person name="Naqvi N.I."/>
        </authorList>
    </citation>
    <scope>NUCLEOTIDE SEQUENCE [LARGE SCALE GENOMIC DNA]</scope>
    <source>
        <strain evidence="2">GMP-LS</strain>
    </source>
</reference>
<gene>
    <name evidence="2" type="ORF">RRF57_001410</name>
</gene>
<dbReference type="InterPro" id="IPR011009">
    <property type="entry name" value="Kinase-like_dom_sf"/>
</dbReference>
<dbReference type="SUPFAM" id="SSF56112">
    <property type="entry name" value="Protein kinase-like (PK-like)"/>
    <property type="match status" value="1"/>
</dbReference>
<evidence type="ECO:0008006" key="4">
    <source>
        <dbReference type="Google" id="ProtNLM"/>
    </source>
</evidence>
<evidence type="ECO:0000313" key="2">
    <source>
        <dbReference type="EMBL" id="KAK5625694.1"/>
    </source>
</evidence>
<sequence>MSSTNTTVDAELIGVMENFDRPFRDYYFDKDSNKPLYTKRAGTSKPTKCLFLTTDGFLKWVAVNAGVFRGRWYNRDTSHLVFPRFPIGSWNVGQIRRFENGEIGFSQTYEKALVGIENAWHPTKIDFTKFKLIGQLGDFNLGRLWLAKHPRFNERRLFVKIEPWANSWSIQSMENETRVYQRTYGLNLTPPFLGHVTYNGAIIGYVLEYLEGVETTKKADKNARIKAVKKLHALGITHGCAHHENFLKKGKDILLIDFQESKFDDKATEKLKARDINRIKRIRTDMNLYTTASEDDFVEEVSQFFNDMADDEIDWTDDSTDTEGDYTKQSMNESDHSDYELGCYWRSAVGSQDQSN</sequence>
<accession>A0AAN7UGL1</accession>
<evidence type="ECO:0000313" key="3">
    <source>
        <dbReference type="Proteomes" id="UP001305414"/>
    </source>
</evidence>
<protein>
    <recommendedName>
        <fullName evidence="4">Protein kinase domain-containing protein</fullName>
    </recommendedName>
</protein>
<dbReference type="Gene3D" id="1.10.510.10">
    <property type="entry name" value="Transferase(Phosphotransferase) domain 1"/>
    <property type="match status" value="1"/>
</dbReference>
<comment type="caution">
    <text evidence="2">The sequence shown here is derived from an EMBL/GenBank/DDBJ whole genome shotgun (WGS) entry which is preliminary data.</text>
</comment>
<evidence type="ECO:0000256" key="1">
    <source>
        <dbReference type="SAM" id="MobiDB-lite"/>
    </source>
</evidence>
<organism evidence="2 3">
    <name type="scientific">Xylaria bambusicola</name>
    <dbReference type="NCBI Taxonomy" id="326684"/>
    <lineage>
        <taxon>Eukaryota</taxon>
        <taxon>Fungi</taxon>
        <taxon>Dikarya</taxon>
        <taxon>Ascomycota</taxon>
        <taxon>Pezizomycotina</taxon>
        <taxon>Sordariomycetes</taxon>
        <taxon>Xylariomycetidae</taxon>
        <taxon>Xylariales</taxon>
        <taxon>Xylariaceae</taxon>
        <taxon>Xylaria</taxon>
    </lineage>
</organism>
<name>A0AAN7UGL1_9PEZI</name>
<dbReference type="Pfam" id="PF06293">
    <property type="entry name" value="Kdo"/>
    <property type="match status" value="1"/>
</dbReference>
<proteinExistence type="predicted"/>